<dbReference type="EMBL" id="DS547128">
    <property type="protein sequence ID" value="EDR02810.1"/>
    <property type="molecule type" value="Genomic_DNA"/>
</dbReference>
<protein>
    <submittedName>
        <fullName evidence="1">Predicted protein</fullName>
    </submittedName>
</protein>
<organism evidence="2">
    <name type="scientific">Laccaria bicolor (strain S238N-H82 / ATCC MYA-4686)</name>
    <name type="common">Bicoloured deceiver</name>
    <name type="synonym">Laccaria laccata var. bicolor</name>
    <dbReference type="NCBI Taxonomy" id="486041"/>
    <lineage>
        <taxon>Eukaryota</taxon>
        <taxon>Fungi</taxon>
        <taxon>Dikarya</taxon>
        <taxon>Basidiomycota</taxon>
        <taxon>Agaricomycotina</taxon>
        <taxon>Agaricomycetes</taxon>
        <taxon>Agaricomycetidae</taxon>
        <taxon>Agaricales</taxon>
        <taxon>Agaricineae</taxon>
        <taxon>Hydnangiaceae</taxon>
        <taxon>Laccaria</taxon>
    </lineage>
</organism>
<gene>
    <name evidence="1" type="ORF">LACBIDRAFT_332116</name>
</gene>
<evidence type="ECO:0000313" key="1">
    <source>
        <dbReference type="EMBL" id="EDR02810.1"/>
    </source>
</evidence>
<dbReference type="GeneID" id="6082235"/>
<dbReference type="Proteomes" id="UP000001194">
    <property type="component" value="Unassembled WGS sequence"/>
</dbReference>
<evidence type="ECO:0000313" key="2">
    <source>
        <dbReference type="Proteomes" id="UP000001194"/>
    </source>
</evidence>
<dbReference type="RefSeq" id="XP_001886520.1">
    <property type="nucleotide sequence ID" value="XM_001886485.1"/>
</dbReference>
<reference evidence="1 2" key="1">
    <citation type="journal article" date="2008" name="Nature">
        <title>The genome of Laccaria bicolor provides insights into mycorrhizal symbiosis.</title>
        <authorList>
            <person name="Martin F."/>
            <person name="Aerts A."/>
            <person name="Ahren D."/>
            <person name="Brun A."/>
            <person name="Danchin E.G.J."/>
            <person name="Duchaussoy F."/>
            <person name="Gibon J."/>
            <person name="Kohler A."/>
            <person name="Lindquist E."/>
            <person name="Pereda V."/>
            <person name="Salamov A."/>
            <person name="Shapiro H.J."/>
            <person name="Wuyts J."/>
            <person name="Blaudez D."/>
            <person name="Buee M."/>
            <person name="Brokstein P."/>
            <person name="Canbaeck B."/>
            <person name="Cohen D."/>
            <person name="Courty P.E."/>
            <person name="Coutinho P.M."/>
            <person name="Delaruelle C."/>
            <person name="Detter J.C."/>
            <person name="Deveau A."/>
            <person name="DiFazio S."/>
            <person name="Duplessis S."/>
            <person name="Fraissinet-Tachet L."/>
            <person name="Lucic E."/>
            <person name="Frey-Klett P."/>
            <person name="Fourrey C."/>
            <person name="Feussner I."/>
            <person name="Gay G."/>
            <person name="Grimwood J."/>
            <person name="Hoegger P.J."/>
            <person name="Jain P."/>
            <person name="Kilaru S."/>
            <person name="Labbe J."/>
            <person name="Lin Y.C."/>
            <person name="Legue V."/>
            <person name="Le Tacon F."/>
            <person name="Marmeisse R."/>
            <person name="Melayah D."/>
            <person name="Montanini B."/>
            <person name="Muratet M."/>
            <person name="Nehls U."/>
            <person name="Niculita-Hirzel H."/>
            <person name="Oudot-Le Secq M.P."/>
            <person name="Peter M."/>
            <person name="Quesneville H."/>
            <person name="Rajashekar B."/>
            <person name="Reich M."/>
            <person name="Rouhier N."/>
            <person name="Schmutz J."/>
            <person name="Yin T."/>
            <person name="Chalot M."/>
            <person name="Henrissat B."/>
            <person name="Kuees U."/>
            <person name="Lucas S."/>
            <person name="Van de Peer Y."/>
            <person name="Podila G.K."/>
            <person name="Polle A."/>
            <person name="Pukkila P.J."/>
            <person name="Richardson P.M."/>
            <person name="Rouze P."/>
            <person name="Sanders I.R."/>
            <person name="Stajich J.E."/>
            <person name="Tunlid A."/>
            <person name="Tuskan G."/>
            <person name="Grigoriev I.V."/>
        </authorList>
    </citation>
    <scope>NUCLEOTIDE SEQUENCE [LARGE SCALE GENOMIC DNA]</scope>
    <source>
        <strain evidence="2">S238N-H82 / ATCC MYA-4686</strain>
    </source>
</reference>
<dbReference type="KEGG" id="lbc:LACBIDRAFT_332116"/>
<sequence length="413" mass="46443">MEDEGTFPVRTNLGDVEHMGEIESWGYEGDNKDFDCTWVSFIKSNAHRNHLAARAPVDSVQSSNFPTLLLMSQYHERQCTSKQSTVFYSSTTTSRLLVAKAVRSTQRSRLGTTRSRSLWETITRSLSFRQDPLCSRVMTLTEAAKRPIALEAPCVGSTYLDSYFTKNWSSASQHVITTISHTLIGPSHEPSTFTPISGENQGWDRGDYASFPSRDISIPRYLHHLNRYVTDFEPLTYKVAKRLPVMAVICYSWALDLNGNLSTKRSISKAACSFQQSQKNRFRTFSLYSVLAKSHCKAQPADAIVECVKMQRCSRIDPRGHTTARAQHIINPALGVAATLVAHPVTAPTYISENTDSVEKVCTPFRIDLVPRRCCCAKFTDIQFRRSFTYVNRLTQVEFTTATFKGLDDDVAG</sequence>
<keyword evidence="2" id="KW-1185">Reference proteome</keyword>
<dbReference type="AlphaFoldDB" id="B0DRM5"/>
<dbReference type="InParanoid" id="B0DRM5"/>
<proteinExistence type="predicted"/>
<accession>B0DRM5</accession>
<dbReference type="HOGENOM" id="CLU_665755_0_0_1"/>
<name>B0DRM5_LACBS</name>